<comment type="similarity">
    <text evidence="2 5">Belongs to the flagella basal body rod proteins family.</text>
</comment>
<dbReference type="KEGG" id="llh:I41_34650"/>
<evidence type="ECO:0000259" key="7">
    <source>
        <dbReference type="Pfam" id="PF06429"/>
    </source>
</evidence>
<gene>
    <name evidence="10" type="primary">flgE</name>
    <name evidence="10" type="ORF">I41_34650</name>
</gene>
<evidence type="ECO:0000256" key="2">
    <source>
        <dbReference type="ARBA" id="ARBA00009677"/>
    </source>
</evidence>
<dbReference type="InterPro" id="IPR001444">
    <property type="entry name" value="Flag_bb_rod_N"/>
</dbReference>
<organism evidence="10 11">
    <name type="scientific">Lacipirellula limnantheis</name>
    <dbReference type="NCBI Taxonomy" id="2528024"/>
    <lineage>
        <taxon>Bacteria</taxon>
        <taxon>Pseudomonadati</taxon>
        <taxon>Planctomycetota</taxon>
        <taxon>Planctomycetia</taxon>
        <taxon>Pirellulales</taxon>
        <taxon>Lacipirellulaceae</taxon>
        <taxon>Lacipirellula</taxon>
    </lineage>
</organism>
<feature type="domain" description="Flagellar hook protein FlgE D2" evidence="8">
    <location>
        <begin position="564"/>
        <end position="676"/>
    </location>
</feature>
<reference evidence="10 11" key="1">
    <citation type="submission" date="2019-02" db="EMBL/GenBank/DDBJ databases">
        <title>Deep-cultivation of Planctomycetes and their phenomic and genomic characterization uncovers novel biology.</title>
        <authorList>
            <person name="Wiegand S."/>
            <person name="Jogler M."/>
            <person name="Boedeker C."/>
            <person name="Pinto D."/>
            <person name="Vollmers J."/>
            <person name="Rivas-Marin E."/>
            <person name="Kohn T."/>
            <person name="Peeters S.H."/>
            <person name="Heuer A."/>
            <person name="Rast P."/>
            <person name="Oberbeckmann S."/>
            <person name="Bunk B."/>
            <person name="Jeske O."/>
            <person name="Meyerdierks A."/>
            <person name="Storesund J.E."/>
            <person name="Kallscheuer N."/>
            <person name="Luecker S."/>
            <person name="Lage O.M."/>
            <person name="Pohl T."/>
            <person name="Merkel B.J."/>
            <person name="Hornburger P."/>
            <person name="Mueller R.-W."/>
            <person name="Bruemmer F."/>
            <person name="Labrenz M."/>
            <person name="Spormann A.M."/>
            <person name="Op den Camp H."/>
            <person name="Overmann J."/>
            <person name="Amann R."/>
            <person name="Jetten M.S.M."/>
            <person name="Mascher T."/>
            <person name="Medema M.H."/>
            <person name="Devos D.P."/>
            <person name="Kaster A.-K."/>
            <person name="Ovreas L."/>
            <person name="Rohde M."/>
            <person name="Galperin M.Y."/>
            <person name="Jogler C."/>
        </authorList>
    </citation>
    <scope>NUCLEOTIDE SEQUENCE [LARGE SCALE GENOMIC DNA]</scope>
    <source>
        <strain evidence="10 11">I41</strain>
    </source>
</reference>
<dbReference type="InterPro" id="IPR037058">
    <property type="entry name" value="Falgellar_hook_FlgE_sf"/>
</dbReference>
<dbReference type="InterPro" id="IPR053967">
    <property type="entry name" value="LlgE_F_G-like_D1"/>
</dbReference>
<dbReference type="InterPro" id="IPR020013">
    <property type="entry name" value="Flagellar_FlgE/F/G"/>
</dbReference>
<keyword evidence="10" id="KW-0966">Cell projection</keyword>
<proteinExistence type="inferred from homology"/>
<protein>
    <recommendedName>
        <fullName evidence="3 5">Flagellar hook protein FlgE</fullName>
    </recommendedName>
</protein>
<dbReference type="Pfam" id="PF00460">
    <property type="entry name" value="Flg_bb_rod"/>
    <property type="match status" value="1"/>
</dbReference>
<keyword evidence="10" id="KW-0282">Flagellum</keyword>
<dbReference type="Proteomes" id="UP000317909">
    <property type="component" value="Chromosome"/>
</dbReference>
<feature type="domain" description="Flagellar hook protein FlgE/F/G-like D1" evidence="9">
    <location>
        <begin position="97"/>
        <end position="163"/>
    </location>
</feature>
<keyword evidence="10" id="KW-0969">Cilium</keyword>
<dbReference type="GO" id="GO:0071978">
    <property type="term" value="P:bacterial-type flagellum-dependent swarming motility"/>
    <property type="evidence" value="ECO:0007669"/>
    <property type="project" value="TreeGrafter"/>
</dbReference>
<dbReference type="EMBL" id="CP036339">
    <property type="protein sequence ID" value="QDT74270.1"/>
    <property type="molecule type" value="Genomic_DNA"/>
</dbReference>
<dbReference type="InterPro" id="IPR019776">
    <property type="entry name" value="Flagellar_basal_body_rod_CS"/>
</dbReference>
<comment type="function">
    <text evidence="5">A flexible structure which links the flagellar filament to the drive apparatus in the basal body.</text>
</comment>
<dbReference type="SUPFAM" id="SSF117143">
    <property type="entry name" value="Flagellar hook protein flgE"/>
    <property type="match status" value="1"/>
</dbReference>
<evidence type="ECO:0000259" key="9">
    <source>
        <dbReference type="Pfam" id="PF22692"/>
    </source>
</evidence>
<dbReference type="AlphaFoldDB" id="A0A517U0X9"/>
<keyword evidence="11" id="KW-1185">Reference proteome</keyword>
<sequence>MGLQSALSTALTGMTAAETSIDVAGNNVANANTVGFKESSVNFATQFLQTQSIGSAPTGSRGGTNPRQIGLGAKVAEITPKFTQGTIEISSNPLDLAIQGDGFFIVQGPQGEQLYTRNGQFKTNANNEIVTLTGHRVLGYSVDANFDIQPTGLSPIQIPLGAAAVAQATENVILKGALNPNSTVGSIPEIIQSGILSDGSREVPVGVPEALSLARPSDVITFGSTAGATLPAGTYNYRIVYVDSSGNEGPASNIADTALGAGAASINLSAIPQSADPDFTQIRIYRNNPAVNTEYRLAGTIPAGTTTYSDSTSAATIAGNALLNEDTLGNNSYSYYVTFVNSSTGAESRPTARFGPITADSINQPRIRLDDIPQPSGTGEYDQIKIYRNVANNPTKFYEVAQIGTGVSFIDSTPDADITGNPEINLEGPPINFGMALVDVVSRSGADYNHLFDEGVLTFSGDKGGRQLAERSLTITAATTVQDLLTFMDESMGVLKSAPEATFPDSVSYGGTIVDSRLQFTSNMGIENALGVDLSAFRFTPTGGTTEVVQLPFTTVQEANGEGATADFVVYDSLGTPINVRVTTVLESVDATGARFRWIATSPQNAEETGVNIEVGTGVITTDGDGKFVSATDDRIAIGRGQSPANSPLEFQLNFNQVTGLAEDENSLAAASQDGFPAGTLTSFIITESGRIQGVFSNGSSRDLGQLRMARFANNGGLQQVGDNMFSTGVNSGLPIEGNPGGGGMGAVTTGAVELSNTDIGQNLIELILASTQYRGGARVITAVQQLLDELLALRR</sequence>
<dbReference type="InterPro" id="IPR010930">
    <property type="entry name" value="Flg_bb/hook_C_dom"/>
</dbReference>
<evidence type="ECO:0000259" key="8">
    <source>
        <dbReference type="Pfam" id="PF07559"/>
    </source>
</evidence>
<dbReference type="RefSeq" id="WP_145434037.1">
    <property type="nucleotide sequence ID" value="NZ_CP036339.1"/>
</dbReference>
<dbReference type="PANTHER" id="PTHR30435">
    <property type="entry name" value="FLAGELLAR PROTEIN"/>
    <property type="match status" value="1"/>
</dbReference>
<dbReference type="Pfam" id="PF22692">
    <property type="entry name" value="LlgE_F_G_D1"/>
    <property type="match status" value="1"/>
</dbReference>
<name>A0A517U0X9_9BACT</name>
<feature type="domain" description="Flagellar basal body rod protein N-terminal" evidence="6">
    <location>
        <begin position="7"/>
        <end position="37"/>
    </location>
</feature>
<dbReference type="NCBIfam" id="TIGR03506">
    <property type="entry name" value="FlgEFG_subfam"/>
    <property type="match status" value="2"/>
</dbReference>
<evidence type="ECO:0000256" key="1">
    <source>
        <dbReference type="ARBA" id="ARBA00004117"/>
    </source>
</evidence>
<dbReference type="OrthoDB" id="9804559at2"/>
<evidence type="ECO:0000259" key="6">
    <source>
        <dbReference type="Pfam" id="PF00460"/>
    </source>
</evidence>
<dbReference type="Gene3D" id="2.60.98.20">
    <property type="entry name" value="Flagellar hook protein FlgE"/>
    <property type="match status" value="1"/>
</dbReference>
<feature type="domain" description="Flagellar basal-body/hook protein C-terminal" evidence="7">
    <location>
        <begin position="750"/>
        <end position="794"/>
    </location>
</feature>
<keyword evidence="4 5" id="KW-0975">Bacterial flagellum</keyword>
<dbReference type="InterPro" id="IPR037925">
    <property type="entry name" value="FlgE/F/G-like"/>
</dbReference>
<dbReference type="Pfam" id="PF07559">
    <property type="entry name" value="FlgE_D2"/>
    <property type="match status" value="1"/>
</dbReference>
<dbReference type="GO" id="GO:0009424">
    <property type="term" value="C:bacterial-type flagellum hook"/>
    <property type="evidence" value="ECO:0007669"/>
    <property type="project" value="TreeGrafter"/>
</dbReference>
<evidence type="ECO:0000256" key="3">
    <source>
        <dbReference type="ARBA" id="ARBA00019015"/>
    </source>
</evidence>
<dbReference type="GO" id="GO:0005829">
    <property type="term" value="C:cytosol"/>
    <property type="evidence" value="ECO:0007669"/>
    <property type="project" value="TreeGrafter"/>
</dbReference>
<evidence type="ECO:0000256" key="5">
    <source>
        <dbReference type="RuleBase" id="RU362116"/>
    </source>
</evidence>
<comment type="subcellular location">
    <subcellularLocation>
        <location evidence="1 5">Bacterial flagellum basal body</location>
    </subcellularLocation>
</comment>
<dbReference type="GO" id="GO:0009425">
    <property type="term" value="C:bacterial-type flagellum basal body"/>
    <property type="evidence" value="ECO:0007669"/>
    <property type="project" value="UniProtKB-SubCell"/>
</dbReference>
<dbReference type="PROSITE" id="PS00588">
    <property type="entry name" value="FLAGELLA_BB_ROD"/>
    <property type="match status" value="1"/>
</dbReference>
<evidence type="ECO:0000313" key="11">
    <source>
        <dbReference type="Proteomes" id="UP000317909"/>
    </source>
</evidence>
<evidence type="ECO:0000256" key="4">
    <source>
        <dbReference type="ARBA" id="ARBA00023143"/>
    </source>
</evidence>
<accession>A0A517U0X9</accession>
<evidence type="ECO:0000313" key="10">
    <source>
        <dbReference type="EMBL" id="QDT74270.1"/>
    </source>
</evidence>
<dbReference type="PANTHER" id="PTHR30435:SF1">
    <property type="entry name" value="FLAGELLAR HOOK PROTEIN FLGE"/>
    <property type="match status" value="1"/>
</dbReference>
<dbReference type="InterPro" id="IPR011491">
    <property type="entry name" value="FlgE_D2"/>
</dbReference>
<dbReference type="Pfam" id="PF06429">
    <property type="entry name" value="Flg_bbr_C"/>
    <property type="match status" value="1"/>
</dbReference>